<evidence type="ECO:0000256" key="1">
    <source>
        <dbReference type="ARBA" id="ARBA00004496"/>
    </source>
</evidence>
<geneLocation type="plasmid" evidence="7 12">
    <name>AbAZ39_p1</name>
</geneLocation>
<dbReference type="GO" id="GO:0009401">
    <property type="term" value="P:phosphoenolpyruvate-dependent sugar phosphotransferase system"/>
    <property type="evidence" value="ECO:0007669"/>
    <property type="project" value="UniProtKB-KW"/>
</dbReference>
<dbReference type="InterPro" id="IPR050399">
    <property type="entry name" value="HPr"/>
</dbReference>
<keyword evidence="7" id="KW-0418">Kinase</keyword>
<evidence type="ECO:0000313" key="15">
    <source>
        <dbReference type="Proteomes" id="UP000325333"/>
    </source>
</evidence>
<dbReference type="PRINTS" id="PR00107">
    <property type="entry name" value="PHOSPHOCPHPR"/>
</dbReference>
<evidence type="ECO:0000313" key="11">
    <source>
        <dbReference type="EMBL" id="QCN97508.1"/>
    </source>
</evidence>
<name>A0A2K1FQY0_9PROT</name>
<reference evidence="11 14" key="3">
    <citation type="submission" date="2018-09" db="EMBL/GenBank/DDBJ databases">
        <title>Whole genome based analysis of evolution and adaptive divergence in Indian and Brazilian strains of Azospirillum brasilense.</title>
        <authorList>
            <person name="Singh C."/>
            <person name="Tripathi A.K."/>
        </authorList>
    </citation>
    <scope>NUCLEOTIDE SEQUENCE [LARGE SCALE GENOMIC DNA]</scope>
    <source>
        <strain evidence="11 14">MTCC4035</strain>
        <plasmid evidence="11 14">p1</plasmid>
    </source>
</reference>
<geneLocation type="plasmid" evidence="10">
    <name>p48unnamed</name>
</geneLocation>
<evidence type="ECO:0000313" key="12">
    <source>
        <dbReference type="Proteomes" id="UP000027186"/>
    </source>
</evidence>
<dbReference type="Proteomes" id="UP000325333">
    <property type="component" value="Unassembled WGS sequence"/>
</dbReference>
<dbReference type="Pfam" id="PF00381">
    <property type="entry name" value="PTS-HPr"/>
    <property type="match status" value="1"/>
</dbReference>
<reference evidence="8 15" key="4">
    <citation type="submission" date="2019-07" db="EMBL/GenBank/DDBJ databases">
        <title>Genome sequencing of the stress-tolerant strain Azospirillum brasilense Az19.</title>
        <authorList>
            <person name="Maroniche G.A."/>
            <person name="Garcia J.E."/>
            <person name="Pagnussat L."/>
            <person name="Amenta M."/>
            <person name="Creus C.M."/>
        </authorList>
    </citation>
    <scope>NUCLEOTIDE SEQUENCE [LARGE SCALE GENOMIC DNA]</scope>
    <source>
        <strain evidence="8 15">Az19</strain>
    </source>
</reference>
<keyword evidence="4" id="KW-0598">Phosphotransferase system</keyword>
<sequence>MSSPDEKAPAQGAPGIDGQNPERNPEICQTVTISNQRGLHARAAAKFVKLVATFDAEIEVRRGETQVSGESIMGLMMLAAGPGTSVELYAYGREAEEAMAALVDLITRKFDED</sequence>
<dbReference type="InterPro" id="IPR035895">
    <property type="entry name" value="HPr-like_sf"/>
</dbReference>
<evidence type="ECO:0000256" key="3">
    <source>
        <dbReference type="ARBA" id="ARBA00022490"/>
    </source>
</evidence>
<dbReference type="EMBL" id="JBJLSN010000038">
    <property type="protein sequence ID" value="MFL7903858.1"/>
    <property type="molecule type" value="Genomic_DNA"/>
</dbReference>
<evidence type="ECO:0000313" key="16">
    <source>
        <dbReference type="Proteomes" id="UP001628281"/>
    </source>
</evidence>
<evidence type="ECO:0000313" key="10">
    <source>
        <dbReference type="EMBL" id="PNQ94946.1"/>
    </source>
</evidence>
<dbReference type="Proteomes" id="UP000236268">
    <property type="component" value="Unassembled WGS sequence"/>
</dbReference>
<dbReference type="GO" id="GO:0005737">
    <property type="term" value="C:cytoplasm"/>
    <property type="evidence" value="ECO:0007669"/>
    <property type="project" value="UniProtKB-SubCell"/>
</dbReference>
<proteinExistence type="inferred from homology"/>
<evidence type="ECO:0000313" key="14">
    <source>
        <dbReference type="Proteomes" id="UP000298595"/>
    </source>
</evidence>
<geneLocation type="plasmid" evidence="11 14">
    <name>p1</name>
</geneLocation>
<evidence type="ECO:0000313" key="8">
    <source>
        <dbReference type="EMBL" id="KAA1053556.1"/>
    </source>
</evidence>
<feature type="region of interest" description="Disordered" evidence="5">
    <location>
        <begin position="1"/>
        <end position="24"/>
    </location>
</feature>
<dbReference type="KEGG" id="aare:D3093_20075"/>
<dbReference type="KEGG" id="abq:ABAZ39_15155"/>
<dbReference type="InterPro" id="IPR001020">
    <property type="entry name" value="PTS_HPr_His_P_site"/>
</dbReference>
<dbReference type="EMBL" id="CP032322">
    <property type="protein sequence ID" value="QCN97508.1"/>
    <property type="molecule type" value="Genomic_DNA"/>
</dbReference>
<reference evidence="10 13" key="2">
    <citation type="submission" date="2018-01" db="EMBL/GenBank/DDBJ databases">
        <title>Whole genome sequence of Azospirillum brasilense REC3 isolated from strawberry roots.</title>
        <authorList>
            <person name="Fontana C.A."/>
            <person name="Salazar S.M."/>
            <person name="Bassi D."/>
            <person name="Puglisi E."/>
            <person name="Lovaisa N.C."/>
            <person name="Toffoli L.M."/>
            <person name="Pedraza R."/>
            <person name="Cocconcelli P.S."/>
        </authorList>
    </citation>
    <scope>NUCLEOTIDE SEQUENCE [LARGE SCALE GENOMIC DNA]</scope>
    <source>
        <strain evidence="10 13">REC3</strain>
        <plasmid evidence="10">p48unnamed</plasmid>
    </source>
</reference>
<dbReference type="CDD" id="cd00367">
    <property type="entry name" value="PTS-HPr_like"/>
    <property type="match status" value="1"/>
</dbReference>
<keyword evidence="7" id="KW-0808">Transferase</keyword>
<accession>A0A060DGG5</accession>
<reference evidence="9 16" key="5">
    <citation type="submission" date="2024-11" db="EMBL/GenBank/DDBJ databases">
        <title>Draft genome sequences of two bacteria associated to sugarcane roots in Colombia.</title>
        <authorList>
            <person name="Pardo-Diaz S."/>
            <person name="Masmela-Mendoza J."/>
            <person name="Delgadillo-Duran P."/>
            <person name="Bautista E.J."/>
            <person name="Rojas-Tapias D.F."/>
        </authorList>
    </citation>
    <scope>NUCLEOTIDE SEQUENCE [LARGE SCALE GENOMIC DNA]</scope>
    <source>
        <strain evidence="9 16">Ap18</strain>
    </source>
</reference>
<dbReference type="Proteomes" id="UP000027186">
    <property type="component" value="Plasmid AbAZ39_p1"/>
</dbReference>
<feature type="domain" description="HPr" evidence="6">
    <location>
        <begin position="26"/>
        <end position="113"/>
    </location>
</feature>
<keyword evidence="16" id="KW-1185">Reference proteome</keyword>
<keyword evidence="10" id="KW-0614">Plasmid</keyword>
<dbReference type="Proteomes" id="UP001628281">
    <property type="component" value="Unassembled WGS sequence"/>
</dbReference>
<comment type="subcellular location">
    <subcellularLocation>
        <location evidence="1">Cytoplasm</location>
    </subcellularLocation>
</comment>
<dbReference type="PROSITE" id="PS00369">
    <property type="entry name" value="PTS_HPR_HIS"/>
    <property type="match status" value="1"/>
</dbReference>
<evidence type="ECO:0000313" key="9">
    <source>
        <dbReference type="EMBL" id="MFL7903858.1"/>
    </source>
</evidence>
<dbReference type="PROSITE" id="PS51350">
    <property type="entry name" value="PTS_HPR_DOM"/>
    <property type="match status" value="1"/>
</dbReference>
<dbReference type="EMBL" id="VEWN01000014">
    <property type="protein sequence ID" value="KAA1053556.1"/>
    <property type="molecule type" value="Genomic_DNA"/>
</dbReference>
<evidence type="ECO:0000256" key="5">
    <source>
        <dbReference type="SAM" id="MobiDB-lite"/>
    </source>
</evidence>
<evidence type="ECO:0000259" key="6">
    <source>
        <dbReference type="PROSITE" id="PS51350"/>
    </source>
</evidence>
<evidence type="ECO:0000313" key="7">
    <source>
        <dbReference type="EMBL" id="AIB13291.1"/>
    </source>
</evidence>
<dbReference type="RefSeq" id="WP_014199774.1">
    <property type="nucleotide sequence ID" value="NZ_CP007794.1"/>
</dbReference>
<reference evidence="7 12" key="1">
    <citation type="journal article" date="2014" name="Genome Announc.">
        <title>Complete Genome Sequence of the Model Rhizosphere Strain Azospirillum brasilense Az39, Successfully Applied in Agriculture.</title>
        <authorList>
            <person name="Rivera D."/>
            <person name="Revale S."/>
            <person name="Molina R."/>
            <person name="Gualpa J."/>
            <person name="Puente M."/>
            <person name="Maroniche G."/>
            <person name="Paris G."/>
            <person name="Baker D."/>
            <person name="Clavijo B."/>
            <person name="McLay K."/>
            <person name="Spaepen S."/>
            <person name="Perticari A."/>
            <person name="Vazquez M."/>
            <person name="Wisniewski-Dye F."/>
            <person name="Watkins C."/>
            <person name="Martinez-Abarca F."/>
            <person name="Vanderleyden J."/>
            <person name="Cassan F."/>
        </authorList>
    </citation>
    <scope>NUCLEOTIDE SEQUENCE [LARGE SCALE GENOMIC DNA]</scope>
    <source>
        <strain evidence="7 12">Az39</strain>
        <plasmid evidence="7">AbAZ39_p1</plasmid>
    </source>
</reference>
<dbReference type="Gene3D" id="3.30.1340.10">
    <property type="entry name" value="HPr-like"/>
    <property type="match status" value="1"/>
</dbReference>
<dbReference type="PANTHER" id="PTHR33705:SF2">
    <property type="entry name" value="PHOSPHOCARRIER PROTEIN NPR"/>
    <property type="match status" value="1"/>
</dbReference>
<dbReference type="EMBL" id="POWG01000069">
    <property type="protein sequence ID" value="PNQ94946.1"/>
    <property type="molecule type" value="Genomic_DNA"/>
</dbReference>
<dbReference type="PANTHER" id="PTHR33705">
    <property type="entry name" value="PHOSPHOCARRIER PROTEIN HPR"/>
    <property type="match status" value="1"/>
</dbReference>
<accession>A0A2K1FQY0</accession>
<evidence type="ECO:0000256" key="2">
    <source>
        <dbReference type="ARBA" id="ARBA00010736"/>
    </source>
</evidence>
<dbReference type="GO" id="GO:0016301">
    <property type="term" value="F:kinase activity"/>
    <property type="evidence" value="ECO:0007669"/>
    <property type="project" value="UniProtKB-KW"/>
</dbReference>
<dbReference type="OrthoDB" id="9798965at2"/>
<protein>
    <submittedName>
        <fullName evidence="10">HPr family phosphocarrier protein</fullName>
    </submittedName>
    <submittedName>
        <fullName evidence="7">Serine kinase</fullName>
    </submittedName>
</protein>
<comment type="similarity">
    <text evidence="2">Belongs to the HPr family.</text>
</comment>
<dbReference type="EMBL" id="CP007794">
    <property type="protein sequence ID" value="AIB13291.1"/>
    <property type="molecule type" value="Genomic_DNA"/>
</dbReference>
<dbReference type="NCBIfam" id="TIGR01003">
    <property type="entry name" value="PTS_HPr_family"/>
    <property type="match status" value="1"/>
</dbReference>
<dbReference type="InterPro" id="IPR000032">
    <property type="entry name" value="HPr-like"/>
</dbReference>
<keyword evidence="3" id="KW-0963">Cytoplasm</keyword>
<dbReference type="SUPFAM" id="SSF55594">
    <property type="entry name" value="HPr-like"/>
    <property type="match status" value="1"/>
</dbReference>
<dbReference type="Proteomes" id="UP000298595">
    <property type="component" value="Plasmid p1"/>
</dbReference>
<dbReference type="AlphaFoldDB" id="A0A2K1FQY0"/>
<evidence type="ECO:0000256" key="4">
    <source>
        <dbReference type="ARBA" id="ARBA00022683"/>
    </source>
</evidence>
<gene>
    <name evidence="7" type="ORF">ABAZ39_15155</name>
    <name evidence="9" type="ORF">ACJ41P_22175</name>
    <name evidence="10" type="ORF">C1S70_31555</name>
    <name evidence="11" type="ORF">D3093_20075</name>
    <name evidence="8" type="ORF">FH063_002524</name>
</gene>
<evidence type="ECO:0000313" key="13">
    <source>
        <dbReference type="Proteomes" id="UP000236268"/>
    </source>
</evidence>
<organism evidence="10 13">
    <name type="scientific">Azospirillum argentinense</name>
    <dbReference type="NCBI Taxonomy" id="2970906"/>
    <lineage>
        <taxon>Bacteria</taxon>
        <taxon>Pseudomonadati</taxon>
        <taxon>Pseudomonadota</taxon>
        <taxon>Alphaproteobacteria</taxon>
        <taxon>Rhodospirillales</taxon>
        <taxon>Azospirillaceae</taxon>
        <taxon>Azospirillum</taxon>
    </lineage>
</organism>